<feature type="compositionally biased region" description="Basic and acidic residues" evidence="1">
    <location>
        <begin position="436"/>
        <end position="450"/>
    </location>
</feature>
<feature type="region of interest" description="Disordered" evidence="1">
    <location>
        <begin position="393"/>
        <end position="450"/>
    </location>
</feature>
<feature type="region of interest" description="Disordered" evidence="1">
    <location>
        <begin position="1"/>
        <end position="106"/>
    </location>
</feature>
<name>A0ABD2P2H3_9CUCU</name>
<proteinExistence type="predicted"/>
<feature type="compositionally biased region" description="Polar residues" evidence="1">
    <location>
        <begin position="30"/>
        <end position="43"/>
    </location>
</feature>
<feature type="region of interest" description="Disordered" evidence="1">
    <location>
        <begin position="239"/>
        <end position="264"/>
    </location>
</feature>
<protein>
    <submittedName>
        <fullName evidence="2">Uncharacterized protein</fullName>
    </submittedName>
</protein>
<dbReference type="EMBL" id="JABFTP020000165">
    <property type="protein sequence ID" value="KAL3284892.1"/>
    <property type="molecule type" value="Genomic_DNA"/>
</dbReference>
<accession>A0ABD2P2H3</accession>
<feature type="compositionally biased region" description="Polar residues" evidence="1">
    <location>
        <begin position="1"/>
        <end position="20"/>
    </location>
</feature>
<sequence length="450" mass="50656">MWSKQADMSNKNVTSSFKNKITNRKRRNSKSSTLNNSTASTDAEVNVKYTCDNAEPNPDIAKQKSKKNRKSIVNKAPQEDANKNTHKTKTPVSKNNNKTKLESKSTEPDVVLRYTAPSTDLMTRKNVKDEVIKRFSDSFIVENGKSGKKSCDTIDGVIPHCDKTKKNRRFSDLFKTSSAISGSVEDFKLLPDKVLLRQNSELCLKKNEKNEMAKNNDNKNGSKDISDSYLKRVKSKIYKSSKSDTLNHDKKTKPKKGKDNGIPEECELELRKSTSNFDFRLLRQTSNLEGIWPLRSHCEKSDGTKTMDSLFVKPTLEKAKSSSAINLNLLRTRRNKIMEQVKRRNCQEAKNEFDFVGFGNALNDSLLFSKRLSSSQTLVGDVGRRPQPYWLHETIGESKPSQPVSRSGSDRRPDSVREEGGGGKHDSPMGGSPDSGQDKNDDNPHSNIDR</sequence>
<dbReference type="Proteomes" id="UP001516400">
    <property type="component" value="Unassembled WGS sequence"/>
</dbReference>
<organism evidence="2 3">
    <name type="scientific">Cryptolaemus montrouzieri</name>
    <dbReference type="NCBI Taxonomy" id="559131"/>
    <lineage>
        <taxon>Eukaryota</taxon>
        <taxon>Metazoa</taxon>
        <taxon>Ecdysozoa</taxon>
        <taxon>Arthropoda</taxon>
        <taxon>Hexapoda</taxon>
        <taxon>Insecta</taxon>
        <taxon>Pterygota</taxon>
        <taxon>Neoptera</taxon>
        <taxon>Endopterygota</taxon>
        <taxon>Coleoptera</taxon>
        <taxon>Polyphaga</taxon>
        <taxon>Cucujiformia</taxon>
        <taxon>Coccinelloidea</taxon>
        <taxon>Coccinellidae</taxon>
        <taxon>Scymninae</taxon>
        <taxon>Scymnini</taxon>
        <taxon>Cryptolaemus</taxon>
    </lineage>
</organism>
<evidence type="ECO:0000313" key="2">
    <source>
        <dbReference type="EMBL" id="KAL3284892.1"/>
    </source>
</evidence>
<evidence type="ECO:0000256" key="1">
    <source>
        <dbReference type="SAM" id="MobiDB-lite"/>
    </source>
</evidence>
<feature type="compositionally biased region" description="Basic and acidic residues" evidence="1">
    <location>
        <begin position="408"/>
        <end position="427"/>
    </location>
</feature>
<evidence type="ECO:0000313" key="3">
    <source>
        <dbReference type="Proteomes" id="UP001516400"/>
    </source>
</evidence>
<feature type="compositionally biased region" description="Basic residues" evidence="1">
    <location>
        <begin position="63"/>
        <end position="72"/>
    </location>
</feature>
<dbReference type="AlphaFoldDB" id="A0ABD2P2H3"/>
<keyword evidence="3" id="KW-1185">Reference proteome</keyword>
<comment type="caution">
    <text evidence="2">The sequence shown here is derived from an EMBL/GenBank/DDBJ whole genome shotgun (WGS) entry which is preliminary data.</text>
</comment>
<reference evidence="2 3" key="1">
    <citation type="journal article" date="2021" name="BMC Biol.">
        <title>Horizontally acquired antibacterial genes associated with adaptive radiation of ladybird beetles.</title>
        <authorList>
            <person name="Li H.S."/>
            <person name="Tang X.F."/>
            <person name="Huang Y.H."/>
            <person name="Xu Z.Y."/>
            <person name="Chen M.L."/>
            <person name="Du X.Y."/>
            <person name="Qiu B.Y."/>
            <person name="Chen P.T."/>
            <person name="Zhang W."/>
            <person name="Slipinski A."/>
            <person name="Escalona H.E."/>
            <person name="Waterhouse R.M."/>
            <person name="Zwick A."/>
            <person name="Pang H."/>
        </authorList>
    </citation>
    <scope>NUCLEOTIDE SEQUENCE [LARGE SCALE GENOMIC DNA]</scope>
    <source>
        <strain evidence="2">SYSU2018</strain>
    </source>
</reference>
<gene>
    <name evidence="2" type="ORF">HHI36_019028</name>
</gene>